<dbReference type="PANTHER" id="PTHR33121:SF76">
    <property type="entry name" value="SIGNALING PROTEIN"/>
    <property type="match status" value="1"/>
</dbReference>
<dbReference type="Pfam" id="PF00563">
    <property type="entry name" value="EAL"/>
    <property type="match status" value="1"/>
</dbReference>
<dbReference type="InterPro" id="IPR050706">
    <property type="entry name" value="Cyclic-di-GMP_PDE-like"/>
</dbReference>
<reference evidence="2" key="1">
    <citation type="submission" date="2022-04" db="EMBL/GenBank/DDBJ databases">
        <authorList>
            <person name="Criscuolo A."/>
        </authorList>
    </citation>
    <scope>NUCLEOTIDE SEQUENCE</scope>
    <source>
        <strain evidence="2">CIP111895</strain>
    </source>
</reference>
<dbReference type="SUPFAM" id="SSF141868">
    <property type="entry name" value="EAL domain-like"/>
    <property type="match status" value="1"/>
</dbReference>
<feature type="domain" description="EAL" evidence="1">
    <location>
        <begin position="1"/>
        <end position="249"/>
    </location>
</feature>
<dbReference type="SMART" id="SM00052">
    <property type="entry name" value="EAL"/>
    <property type="match status" value="1"/>
</dbReference>
<dbReference type="EMBL" id="CALBWS010000012">
    <property type="protein sequence ID" value="CAH2714967.1"/>
    <property type="molecule type" value="Genomic_DNA"/>
</dbReference>
<gene>
    <name evidence="2" type="ORF">BACCIP111895_02144</name>
</gene>
<dbReference type="Gene3D" id="3.20.20.450">
    <property type="entry name" value="EAL domain"/>
    <property type="match status" value="1"/>
</dbReference>
<dbReference type="PROSITE" id="PS50883">
    <property type="entry name" value="EAL"/>
    <property type="match status" value="1"/>
</dbReference>
<evidence type="ECO:0000313" key="2">
    <source>
        <dbReference type="EMBL" id="CAH2714967.1"/>
    </source>
</evidence>
<name>A0ABM9EQS2_9BACI</name>
<dbReference type="InterPro" id="IPR035919">
    <property type="entry name" value="EAL_sf"/>
</dbReference>
<proteinExistence type="predicted"/>
<organism evidence="2 3">
    <name type="scientific">Neobacillus rhizosphaerae</name>
    <dbReference type="NCBI Taxonomy" id="2880965"/>
    <lineage>
        <taxon>Bacteria</taxon>
        <taxon>Bacillati</taxon>
        <taxon>Bacillota</taxon>
        <taxon>Bacilli</taxon>
        <taxon>Bacillales</taxon>
        <taxon>Bacillaceae</taxon>
        <taxon>Neobacillus</taxon>
    </lineage>
</organism>
<dbReference type="PANTHER" id="PTHR33121">
    <property type="entry name" value="CYCLIC DI-GMP PHOSPHODIESTERASE PDEF"/>
    <property type="match status" value="1"/>
</dbReference>
<evidence type="ECO:0000259" key="1">
    <source>
        <dbReference type="PROSITE" id="PS50883"/>
    </source>
</evidence>
<dbReference type="CDD" id="cd01948">
    <property type="entry name" value="EAL"/>
    <property type="match status" value="1"/>
</dbReference>
<protein>
    <submittedName>
        <fullName evidence="2">Signaling protein</fullName>
    </submittedName>
</protein>
<dbReference type="Proteomes" id="UP000838308">
    <property type="component" value="Unassembled WGS sequence"/>
</dbReference>
<evidence type="ECO:0000313" key="3">
    <source>
        <dbReference type="Proteomes" id="UP000838308"/>
    </source>
</evidence>
<accession>A0ABM9EQS2</accession>
<dbReference type="InterPro" id="IPR001633">
    <property type="entry name" value="EAL_dom"/>
</dbReference>
<dbReference type="RefSeq" id="WP_248735274.1">
    <property type="nucleotide sequence ID" value="NZ_CALBWS010000012.1"/>
</dbReference>
<comment type="caution">
    <text evidence="2">The sequence shown here is derived from an EMBL/GenBank/DDBJ whole genome shotgun (WGS) entry which is preliminary data.</text>
</comment>
<sequence length="249" mass="28499">MKTTFGLPFPTIELSESLTFFHVFQPIITLQDDTIYGFESLIRGKKIQNPQSLFAKAEKQKKRLDLDLSSVIRSIASFHQCLLAKEQDLHLTVNVFPSTVLEPSFHWFIEDLMKTVNIAPSRIIFELNEAETVQNLIRLQERVRYLKEAGFKIALDDLGKGQSSLRVALELEPDMIKLDQYFCIDLERSIKKQHFLNWITSYFSEAGTCVTLEGIETESQLIIAKQTGVHYGQGYHLGRPQPFICPSNS</sequence>
<keyword evidence="3" id="KW-1185">Reference proteome</keyword>